<sequence length="673" mass="73364">MEQRRVQKKIAKEIPADEVDLWVRLPPELLRTIVEASPHPLHVYVQLLGLSHAIRTRIRGTPHELSFDEPPDILPTITPDPIAALVGPCKSIRSLSFLKISIINVQEGPTAGSWVDEAFGEHNQLARLTLIPPLSEPVVERILSRLPGLVELTVDTLLMSTRLLAALARSCPCLQVLQCSVSKSAPLDFAALAPLSGVLRELVIRGVTSSEESLAALVCSLSAVTSLKLPRCCCPSAALEPIASHLTTLELDDDLREEKNLPGPWLCRLVAPLARLLAANQATLHRLRLKLFAPDAAKLAILIASLRALPHLIHLDFQGCSISALPPDLLDRLERLSITSPTGLHPLRIASNRLQQLCLRGQSGPPSELALHCPALVDRHREPLPVPAQSLDGVDPMPMPDLENAAFSGGYLVDPAWLLTGSPRLRVLSDIHLTRPDLLARLCAFESLVHLVLLNLNAARLPNPLVLRLPHLERLGLNIEETDCTDKGEPPLPPPDLQVEAPELLDFSLAIIGNKPGRAWLRNCPHLVSLWLNSSALLSFQADEDETVAPAAMQPRFISVVFHLDADSLLALLTRHGARLCDFSLAEGLVEYWPRLMGALSGLPRLASLTLDVSGAPSPLSLACPQLRTLFLRGLSDETKVVLACPLLEELWGIKNSSQLELTLPAPNLRTLF</sequence>
<reference evidence="1" key="1">
    <citation type="journal article" date="2022" name="bioRxiv">
        <title>Genomics of Preaxostyla Flagellates Illuminates Evolutionary Transitions and the Path Towards Mitochondrial Loss.</title>
        <authorList>
            <person name="Novak L.V.F."/>
            <person name="Treitli S.C."/>
            <person name="Pyrih J."/>
            <person name="Halakuc P."/>
            <person name="Pipaliya S.V."/>
            <person name="Vacek V."/>
            <person name="Brzon O."/>
            <person name="Soukal P."/>
            <person name="Eme L."/>
            <person name="Dacks J.B."/>
            <person name="Karnkowska A."/>
            <person name="Elias M."/>
            <person name="Hampl V."/>
        </authorList>
    </citation>
    <scope>NUCLEOTIDE SEQUENCE</scope>
    <source>
        <strain evidence="1">RCP-MX</strain>
    </source>
</reference>
<dbReference type="EMBL" id="JAPMOS010000002">
    <property type="protein sequence ID" value="KAJ4462520.1"/>
    <property type="molecule type" value="Genomic_DNA"/>
</dbReference>
<accession>A0ABQ8UTR6</accession>
<dbReference type="SUPFAM" id="SSF52047">
    <property type="entry name" value="RNI-like"/>
    <property type="match status" value="1"/>
</dbReference>
<name>A0ABQ8UTR6_9EUKA</name>
<protein>
    <submittedName>
        <fullName evidence="1">Uncharacterized protein</fullName>
    </submittedName>
</protein>
<dbReference type="Proteomes" id="UP001141327">
    <property type="component" value="Unassembled WGS sequence"/>
</dbReference>
<dbReference type="InterPro" id="IPR032675">
    <property type="entry name" value="LRR_dom_sf"/>
</dbReference>
<organism evidence="1 2">
    <name type="scientific">Paratrimastix pyriformis</name>
    <dbReference type="NCBI Taxonomy" id="342808"/>
    <lineage>
        <taxon>Eukaryota</taxon>
        <taxon>Metamonada</taxon>
        <taxon>Preaxostyla</taxon>
        <taxon>Paratrimastigidae</taxon>
        <taxon>Paratrimastix</taxon>
    </lineage>
</organism>
<evidence type="ECO:0000313" key="2">
    <source>
        <dbReference type="Proteomes" id="UP001141327"/>
    </source>
</evidence>
<gene>
    <name evidence="1" type="ORF">PAPYR_492</name>
</gene>
<keyword evidence="2" id="KW-1185">Reference proteome</keyword>
<proteinExistence type="predicted"/>
<evidence type="ECO:0000313" key="1">
    <source>
        <dbReference type="EMBL" id="KAJ4462520.1"/>
    </source>
</evidence>
<comment type="caution">
    <text evidence="1">The sequence shown here is derived from an EMBL/GenBank/DDBJ whole genome shotgun (WGS) entry which is preliminary data.</text>
</comment>
<dbReference type="Gene3D" id="3.80.10.10">
    <property type="entry name" value="Ribonuclease Inhibitor"/>
    <property type="match status" value="2"/>
</dbReference>